<dbReference type="EMBL" id="JAIWYP010000008">
    <property type="protein sequence ID" value="KAH3788235.1"/>
    <property type="molecule type" value="Genomic_DNA"/>
</dbReference>
<protein>
    <submittedName>
        <fullName evidence="1">Uncharacterized protein</fullName>
    </submittedName>
</protein>
<sequence length="128" mass="14052">MNSLFVLGSITTRSPRAGSNQDNCYLRFKTNPPRFNQSVHWRAASREDNCYLRLKSCIGTRVSESIAVLTNLSPGARVPMRTTATTALKVVEAQGLANPRRFNQCLPGARVPTRTTATSTLKVVKTQG</sequence>
<organism evidence="1 2">
    <name type="scientific">Dreissena polymorpha</name>
    <name type="common">Zebra mussel</name>
    <name type="synonym">Mytilus polymorpha</name>
    <dbReference type="NCBI Taxonomy" id="45954"/>
    <lineage>
        <taxon>Eukaryota</taxon>
        <taxon>Metazoa</taxon>
        <taxon>Spiralia</taxon>
        <taxon>Lophotrochozoa</taxon>
        <taxon>Mollusca</taxon>
        <taxon>Bivalvia</taxon>
        <taxon>Autobranchia</taxon>
        <taxon>Heteroconchia</taxon>
        <taxon>Euheterodonta</taxon>
        <taxon>Imparidentia</taxon>
        <taxon>Neoheterodontei</taxon>
        <taxon>Myida</taxon>
        <taxon>Dreissenoidea</taxon>
        <taxon>Dreissenidae</taxon>
        <taxon>Dreissena</taxon>
    </lineage>
</organism>
<name>A0A9D4F233_DREPO</name>
<accession>A0A9D4F233</accession>
<proteinExistence type="predicted"/>
<dbReference type="AlphaFoldDB" id="A0A9D4F233"/>
<gene>
    <name evidence="1" type="ORF">DPMN_166370</name>
</gene>
<evidence type="ECO:0000313" key="2">
    <source>
        <dbReference type="Proteomes" id="UP000828390"/>
    </source>
</evidence>
<comment type="caution">
    <text evidence="1">The sequence shown here is derived from an EMBL/GenBank/DDBJ whole genome shotgun (WGS) entry which is preliminary data.</text>
</comment>
<keyword evidence="2" id="KW-1185">Reference proteome</keyword>
<dbReference type="Proteomes" id="UP000828390">
    <property type="component" value="Unassembled WGS sequence"/>
</dbReference>
<evidence type="ECO:0000313" key="1">
    <source>
        <dbReference type="EMBL" id="KAH3788235.1"/>
    </source>
</evidence>
<reference evidence="1" key="2">
    <citation type="submission" date="2020-11" db="EMBL/GenBank/DDBJ databases">
        <authorList>
            <person name="McCartney M.A."/>
            <person name="Auch B."/>
            <person name="Kono T."/>
            <person name="Mallez S."/>
            <person name="Becker A."/>
            <person name="Gohl D.M."/>
            <person name="Silverstein K.A.T."/>
            <person name="Koren S."/>
            <person name="Bechman K.B."/>
            <person name="Herman A."/>
            <person name="Abrahante J.E."/>
            <person name="Garbe J."/>
        </authorList>
    </citation>
    <scope>NUCLEOTIDE SEQUENCE</scope>
    <source>
        <strain evidence="1">Duluth1</strain>
        <tissue evidence="1">Whole animal</tissue>
    </source>
</reference>
<reference evidence="1" key="1">
    <citation type="journal article" date="2019" name="bioRxiv">
        <title>The Genome of the Zebra Mussel, Dreissena polymorpha: A Resource for Invasive Species Research.</title>
        <authorList>
            <person name="McCartney M.A."/>
            <person name="Auch B."/>
            <person name="Kono T."/>
            <person name="Mallez S."/>
            <person name="Zhang Y."/>
            <person name="Obille A."/>
            <person name="Becker A."/>
            <person name="Abrahante J.E."/>
            <person name="Garbe J."/>
            <person name="Badalamenti J.P."/>
            <person name="Herman A."/>
            <person name="Mangelson H."/>
            <person name="Liachko I."/>
            <person name="Sullivan S."/>
            <person name="Sone E.D."/>
            <person name="Koren S."/>
            <person name="Silverstein K.A.T."/>
            <person name="Beckman K.B."/>
            <person name="Gohl D.M."/>
        </authorList>
    </citation>
    <scope>NUCLEOTIDE SEQUENCE</scope>
    <source>
        <strain evidence="1">Duluth1</strain>
        <tissue evidence="1">Whole animal</tissue>
    </source>
</reference>